<gene>
    <name evidence="14" type="ORF">D3Z33_02495</name>
</gene>
<organism evidence="14 15">
    <name type="scientific">Senegalia massiliensis</name>
    <dbReference type="NCBI Taxonomy" id="1720316"/>
    <lineage>
        <taxon>Bacteria</taxon>
        <taxon>Bacillati</taxon>
        <taxon>Bacillota</taxon>
        <taxon>Clostridia</taxon>
        <taxon>Eubacteriales</taxon>
        <taxon>Clostridiaceae</taxon>
        <taxon>Senegalia</taxon>
    </lineage>
</organism>
<evidence type="ECO:0000256" key="10">
    <source>
        <dbReference type="ARBA" id="ARBA00023049"/>
    </source>
</evidence>
<dbReference type="OrthoDB" id="166377at2"/>
<keyword evidence="11 12" id="KW-0472">Membrane</keyword>
<dbReference type="PANTHER" id="PTHR39188:SF3">
    <property type="entry name" value="STAGE IV SPORULATION PROTEIN FB"/>
    <property type="match status" value="1"/>
</dbReference>
<keyword evidence="6" id="KW-0479">Metal-binding</keyword>
<keyword evidence="5 12" id="KW-0812">Transmembrane</keyword>
<comment type="caution">
    <text evidence="14">The sequence shown here is derived from an EMBL/GenBank/DDBJ whole genome shotgun (WGS) entry which is preliminary data.</text>
</comment>
<evidence type="ECO:0000256" key="11">
    <source>
        <dbReference type="ARBA" id="ARBA00023136"/>
    </source>
</evidence>
<evidence type="ECO:0000259" key="13">
    <source>
        <dbReference type="Pfam" id="PF02163"/>
    </source>
</evidence>
<sequence length="293" mass="33727">MKLFSIKNIDIKVNLTLIPITLLMYLNEYIIEFSILFLILTIHEIAHLIFSLINKVKVKELNIFPLGAIIKFEYPLGIDPIKEIIISLAGPIVNMILFIISYILFINFTHINLLDLFVEINFMLFIVNILPILPLDGGRVLRALLYMHGGFKFAHKIVRIIGKISLMILFIIGLLYTRDIFEIIMLSFVIIYLAKAATAENEMAAFILTRSLIRKKIQLKNKAMMKTHFLIVLEGTQLKSIFDIILPHKYNIIFIIDEKGKFSGNISEECFFEGLIRNGINEKIETLLISIKK</sequence>
<evidence type="ECO:0000256" key="5">
    <source>
        <dbReference type="ARBA" id="ARBA00022692"/>
    </source>
</evidence>
<dbReference type="GO" id="GO:0016020">
    <property type="term" value="C:membrane"/>
    <property type="evidence" value="ECO:0007669"/>
    <property type="project" value="UniProtKB-SubCell"/>
</dbReference>
<dbReference type="GO" id="GO:0008237">
    <property type="term" value="F:metallopeptidase activity"/>
    <property type="evidence" value="ECO:0007669"/>
    <property type="project" value="UniProtKB-KW"/>
</dbReference>
<comment type="similarity">
    <text evidence="3">Belongs to the peptidase M50B family.</text>
</comment>
<evidence type="ECO:0000313" key="14">
    <source>
        <dbReference type="EMBL" id="NBI05724.1"/>
    </source>
</evidence>
<dbReference type="Proteomes" id="UP000467132">
    <property type="component" value="Unassembled WGS sequence"/>
</dbReference>
<feature type="domain" description="Peptidase M50" evidence="13">
    <location>
        <begin position="109"/>
        <end position="171"/>
    </location>
</feature>
<comment type="subcellular location">
    <subcellularLocation>
        <location evidence="2">Membrane</location>
        <topology evidence="2">Multi-pass membrane protein</topology>
    </subcellularLocation>
</comment>
<dbReference type="Pfam" id="PF02163">
    <property type="entry name" value="Peptidase_M50"/>
    <property type="match status" value="2"/>
</dbReference>
<keyword evidence="9 12" id="KW-1133">Transmembrane helix</keyword>
<feature type="transmembrane region" description="Helical" evidence="12">
    <location>
        <begin position="84"/>
        <end position="104"/>
    </location>
</feature>
<evidence type="ECO:0000256" key="8">
    <source>
        <dbReference type="ARBA" id="ARBA00022833"/>
    </source>
</evidence>
<feature type="transmembrane region" description="Helical" evidence="12">
    <location>
        <begin position="157"/>
        <end position="177"/>
    </location>
</feature>
<dbReference type="GO" id="GO:0046872">
    <property type="term" value="F:metal ion binding"/>
    <property type="evidence" value="ECO:0007669"/>
    <property type="project" value="UniProtKB-KW"/>
</dbReference>
<evidence type="ECO:0000256" key="3">
    <source>
        <dbReference type="ARBA" id="ARBA00007931"/>
    </source>
</evidence>
<keyword evidence="7" id="KW-0378">Hydrolase</keyword>
<dbReference type="AlphaFoldDB" id="A0A845QUM0"/>
<dbReference type="EMBL" id="QXXA01000004">
    <property type="protein sequence ID" value="NBI05724.1"/>
    <property type="molecule type" value="Genomic_DNA"/>
</dbReference>
<comment type="cofactor">
    <cofactor evidence="1">
        <name>Zn(2+)</name>
        <dbReference type="ChEBI" id="CHEBI:29105"/>
    </cofactor>
</comment>
<evidence type="ECO:0000256" key="4">
    <source>
        <dbReference type="ARBA" id="ARBA00022670"/>
    </source>
</evidence>
<dbReference type="SUPFAM" id="SSF54631">
    <property type="entry name" value="CBS-domain pair"/>
    <property type="match status" value="1"/>
</dbReference>
<evidence type="ECO:0000313" key="15">
    <source>
        <dbReference type="Proteomes" id="UP000467132"/>
    </source>
</evidence>
<dbReference type="InterPro" id="IPR008915">
    <property type="entry name" value="Peptidase_M50"/>
</dbReference>
<dbReference type="PANTHER" id="PTHR39188">
    <property type="entry name" value="MEMBRANE-ASSOCIATED ZINC METALLOPROTEASE M50B"/>
    <property type="match status" value="1"/>
</dbReference>
<evidence type="ECO:0000256" key="7">
    <source>
        <dbReference type="ARBA" id="ARBA00022801"/>
    </source>
</evidence>
<evidence type="ECO:0000256" key="6">
    <source>
        <dbReference type="ARBA" id="ARBA00022723"/>
    </source>
</evidence>
<reference evidence="14 15" key="1">
    <citation type="submission" date="2018-08" db="EMBL/GenBank/DDBJ databases">
        <title>Murine metabolic-syndrome-specific gut microbial biobank.</title>
        <authorList>
            <person name="Liu C."/>
        </authorList>
    </citation>
    <scope>NUCLEOTIDE SEQUENCE [LARGE SCALE GENOMIC DNA]</scope>
    <source>
        <strain evidence="14 15">583</strain>
    </source>
</reference>
<name>A0A845QUM0_9CLOT</name>
<evidence type="ECO:0000256" key="9">
    <source>
        <dbReference type="ARBA" id="ARBA00022989"/>
    </source>
</evidence>
<evidence type="ECO:0000256" key="1">
    <source>
        <dbReference type="ARBA" id="ARBA00001947"/>
    </source>
</evidence>
<dbReference type="InterPro" id="IPR046342">
    <property type="entry name" value="CBS_dom_sf"/>
</dbReference>
<protein>
    <recommendedName>
        <fullName evidence="13">Peptidase M50 domain-containing protein</fullName>
    </recommendedName>
</protein>
<dbReference type="GO" id="GO:0006508">
    <property type="term" value="P:proteolysis"/>
    <property type="evidence" value="ECO:0007669"/>
    <property type="project" value="UniProtKB-KW"/>
</dbReference>
<evidence type="ECO:0000256" key="2">
    <source>
        <dbReference type="ARBA" id="ARBA00004141"/>
    </source>
</evidence>
<accession>A0A845QUM0</accession>
<keyword evidence="4" id="KW-0645">Protease</keyword>
<evidence type="ECO:0000256" key="12">
    <source>
        <dbReference type="SAM" id="Phobius"/>
    </source>
</evidence>
<proteinExistence type="inferred from homology"/>
<feature type="domain" description="Peptidase M50" evidence="13">
    <location>
        <begin position="35"/>
        <end position="106"/>
    </location>
</feature>
<keyword evidence="10" id="KW-0482">Metalloprotease</keyword>
<keyword evidence="8" id="KW-0862">Zinc</keyword>
<feature type="transmembrane region" description="Helical" evidence="12">
    <location>
        <begin position="116"/>
        <end position="136"/>
    </location>
</feature>
<dbReference type="RefSeq" id="WP_160196218.1">
    <property type="nucleotide sequence ID" value="NZ_QXXA01000004.1"/>
</dbReference>
<keyword evidence="15" id="KW-1185">Reference proteome</keyword>